<keyword evidence="4 7" id="KW-0812">Transmembrane</keyword>
<evidence type="ECO:0000256" key="3">
    <source>
        <dbReference type="ARBA" id="ARBA00022519"/>
    </source>
</evidence>
<accession>A0ABW6JX50</accession>
<reference evidence="9 10" key="1">
    <citation type="submission" date="2024-08" db="EMBL/GenBank/DDBJ databases">
        <title>Two novel Cytobacillus novel species.</title>
        <authorList>
            <person name="Liu G."/>
        </authorList>
    </citation>
    <scope>NUCLEOTIDE SEQUENCE [LARGE SCALE GENOMIC DNA]</scope>
    <source>
        <strain evidence="9 10">FJAT-53684</strain>
    </source>
</reference>
<feature type="transmembrane region" description="Helical" evidence="7">
    <location>
        <begin position="405"/>
        <end position="427"/>
    </location>
</feature>
<name>A0ABW6JX50_9BACI</name>
<feature type="transmembrane region" description="Helical" evidence="7">
    <location>
        <begin position="348"/>
        <end position="365"/>
    </location>
</feature>
<feature type="transmembrane region" description="Helical" evidence="7">
    <location>
        <begin position="225"/>
        <end position="247"/>
    </location>
</feature>
<feature type="transmembrane region" description="Helical" evidence="7">
    <location>
        <begin position="136"/>
        <end position="163"/>
    </location>
</feature>
<dbReference type="RefSeq" id="WP_389218375.1">
    <property type="nucleotide sequence ID" value="NZ_JBIACJ010000004.1"/>
</dbReference>
<dbReference type="Pfam" id="PF06808">
    <property type="entry name" value="DctM"/>
    <property type="match status" value="1"/>
</dbReference>
<dbReference type="PANTHER" id="PTHR33362">
    <property type="entry name" value="SIALIC ACID TRAP TRANSPORTER PERMEASE PROTEIN SIAT-RELATED"/>
    <property type="match status" value="1"/>
</dbReference>
<keyword evidence="10" id="KW-1185">Reference proteome</keyword>
<dbReference type="EMBL" id="JBIACJ010000004">
    <property type="protein sequence ID" value="MFE8696421.1"/>
    <property type="molecule type" value="Genomic_DNA"/>
</dbReference>
<feature type="transmembrane region" description="Helical" evidence="7">
    <location>
        <begin position="284"/>
        <end position="306"/>
    </location>
</feature>
<keyword evidence="5 7" id="KW-1133">Transmembrane helix</keyword>
<dbReference type="PIRSF" id="PIRSF006066">
    <property type="entry name" value="HI0050"/>
    <property type="match status" value="1"/>
</dbReference>
<gene>
    <name evidence="9" type="ORF">ACFYKT_08735</name>
</gene>
<comment type="subcellular location">
    <subcellularLocation>
        <location evidence="1">Cell inner membrane</location>
        <topology evidence="1">Multi-pass membrane protein</topology>
    </subcellularLocation>
</comment>
<dbReference type="InterPro" id="IPR004681">
    <property type="entry name" value="TRAP_DctM"/>
</dbReference>
<keyword evidence="6 7" id="KW-0472">Membrane</keyword>
<evidence type="ECO:0000313" key="9">
    <source>
        <dbReference type="EMBL" id="MFE8696421.1"/>
    </source>
</evidence>
<dbReference type="NCBIfam" id="TIGR00786">
    <property type="entry name" value="dctM"/>
    <property type="match status" value="1"/>
</dbReference>
<feature type="transmembrane region" description="Helical" evidence="7">
    <location>
        <begin position="371"/>
        <end position="393"/>
    </location>
</feature>
<evidence type="ECO:0000259" key="8">
    <source>
        <dbReference type="Pfam" id="PF06808"/>
    </source>
</evidence>
<dbReference type="Proteomes" id="UP001601058">
    <property type="component" value="Unassembled WGS sequence"/>
</dbReference>
<feature type="transmembrane region" description="Helical" evidence="7">
    <location>
        <begin position="96"/>
        <end position="124"/>
    </location>
</feature>
<feature type="domain" description="TRAP C4-dicarboxylate transport system permease DctM subunit" evidence="8">
    <location>
        <begin position="10"/>
        <end position="425"/>
    </location>
</feature>
<dbReference type="InterPro" id="IPR010656">
    <property type="entry name" value="DctM"/>
</dbReference>
<feature type="transmembrane region" description="Helical" evidence="7">
    <location>
        <begin position="56"/>
        <end position="76"/>
    </location>
</feature>
<feature type="transmembrane region" description="Helical" evidence="7">
    <location>
        <begin position="29"/>
        <end position="49"/>
    </location>
</feature>
<evidence type="ECO:0000256" key="5">
    <source>
        <dbReference type="ARBA" id="ARBA00022989"/>
    </source>
</evidence>
<protein>
    <submittedName>
        <fullName evidence="9">TRAP transporter large permease</fullName>
    </submittedName>
</protein>
<evidence type="ECO:0000313" key="10">
    <source>
        <dbReference type="Proteomes" id="UP001601058"/>
    </source>
</evidence>
<sequence length="440" mass="46886">MLTIFALNILLLFALLLIGTPLPYCFGAALIFMVIFADIPINSLMLWGFNQMIGPVLLAGPLFILVGSVIAESGIAPRLLNAVNLLVGKIKGAIGVLVVMACGLLGAISGSSFTGIAAVGPIMIPQMMAQGYTRGYATSLVSVSSILGVLIPPSVPLIIYGWVTGTSVLGSFLATVGPGILVMILFSIVNVVYSRKALPANIEVAAAIENKIEMDPIEKKKNLKVILGAIPGFLMPVIILGGIYGGVFTPTEAAAVAGVFAMIIGIAVYRELGRVKLYKVFKESTSSIGAIMAMILFCLLLAQTYVQLKIPQQLIEIFMGITESKAVILILVSLFLLFVGMIVNDTTAIILCAPLLLPLVVQYGVDPIHFAAIMCVNLAMGGVTPPYASVLYFGMRVGKAKFSEVLKPTFMFILFAYLPVLILTVAWEPLSMFLPRLFGY</sequence>
<feature type="transmembrane region" description="Helical" evidence="7">
    <location>
        <begin position="326"/>
        <end position="343"/>
    </location>
</feature>
<evidence type="ECO:0000256" key="4">
    <source>
        <dbReference type="ARBA" id="ARBA00022692"/>
    </source>
</evidence>
<comment type="caution">
    <text evidence="9">The sequence shown here is derived from an EMBL/GenBank/DDBJ whole genome shotgun (WGS) entry which is preliminary data.</text>
</comment>
<keyword evidence="2" id="KW-1003">Cell membrane</keyword>
<evidence type="ECO:0000256" key="1">
    <source>
        <dbReference type="ARBA" id="ARBA00004429"/>
    </source>
</evidence>
<feature type="transmembrane region" description="Helical" evidence="7">
    <location>
        <begin position="253"/>
        <end position="272"/>
    </location>
</feature>
<evidence type="ECO:0000256" key="6">
    <source>
        <dbReference type="ARBA" id="ARBA00023136"/>
    </source>
</evidence>
<feature type="transmembrane region" description="Helical" evidence="7">
    <location>
        <begin position="169"/>
        <end position="193"/>
    </location>
</feature>
<keyword evidence="3" id="KW-0997">Cell inner membrane</keyword>
<evidence type="ECO:0000256" key="2">
    <source>
        <dbReference type="ARBA" id="ARBA00022475"/>
    </source>
</evidence>
<organism evidence="9 10">
    <name type="scientific">Cytobacillus mangrovibacter</name>
    <dbReference type="NCBI Taxonomy" id="3299024"/>
    <lineage>
        <taxon>Bacteria</taxon>
        <taxon>Bacillati</taxon>
        <taxon>Bacillota</taxon>
        <taxon>Bacilli</taxon>
        <taxon>Bacillales</taxon>
        <taxon>Bacillaceae</taxon>
        <taxon>Cytobacillus</taxon>
    </lineage>
</organism>
<proteinExistence type="predicted"/>
<evidence type="ECO:0000256" key="7">
    <source>
        <dbReference type="SAM" id="Phobius"/>
    </source>
</evidence>